<keyword evidence="12" id="KW-1185">Reference proteome</keyword>
<dbReference type="PANTHER" id="PTHR46173">
    <property type="entry name" value="CCA TRNA NUCLEOTIDYLTRANSFERASE 1, MITOCHONDRIAL"/>
    <property type="match status" value="1"/>
</dbReference>
<evidence type="ECO:0000256" key="5">
    <source>
        <dbReference type="ARBA" id="ARBA00022723"/>
    </source>
</evidence>
<evidence type="ECO:0000256" key="8">
    <source>
        <dbReference type="RuleBase" id="RU003953"/>
    </source>
</evidence>
<keyword evidence="7" id="KW-0460">Magnesium</keyword>
<dbReference type="Gene3D" id="3.30.460.10">
    <property type="entry name" value="Beta Polymerase, domain 2"/>
    <property type="match status" value="1"/>
</dbReference>
<dbReference type="InterPro" id="IPR050264">
    <property type="entry name" value="Bact_CCA-adding_enz_type3_sf"/>
</dbReference>
<dbReference type="Gene3D" id="1.10.3090.10">
    <property type="entry name" value="cca-adding enzyme, domain 2"/>
    <property type="match status" value="1"/>
</dbReference>
<evidence type="ECO:0000256" key="7">
    <source>
        <dbReference type="ARBA" id="ARBA00022842"/>
    </source>
</evidence>
<dbReference type="EMBL" id="JANCLU010000001">
    <property type="protein sequence ID" value="MCP8937001.1"/>
    <property type="molecule type" value="Genomic_DNA"/>
</dbReference>
<evidence type="ECO:0000313" key="11">
    <source>
        <dbReference type="EMBL" id="MCP8937001.1"/>
    </source>
</evidence>
<keyword evidence="6" id="KW-0547">Nucleotide-binding</keyword>
<dbReference type="SUPFAM" id="SSF81891">
    <property type="entry name" value="Poly A polymerase C-terminal region-like"/>
    <property type="match status" value="1"/>
</dbReference>
<protein>
    <submittedName>
        <fullName evidence="11">CCA tRNA nucleotidyltransferase</fullName>
    </submittedName>
</protein>
<accession>A0ABT1L7F0</accession>
<dbReference type="InterPro" id="IPR043519">
    <property type="entry name" value="NT_sf"/>
</dbReference>
<reference evidence="11 12" key="1">
    <citation type="submission" date="2022-07" db="EMBL/GenBank/DDBJ databases">
        <authorList>
            <person name="Li W.-J."/>
            <person name="Deng Q.-Q."/>
        </authorList>
    </citation>
    <scope>NUCLEOTIDE SEQUENCE [LARGE SCALE GENOMIC DNA]</scope>
    <source>
        <strain evidence="11 12">SYSU M60028</strain>
    </source>
</reference>
<proteinExistence type="inferred from homology"/>
<comment type="cofactor">
    <cofactor evidence="1">
        <name>Mg(2+)</name>
        <dbReference type="ChEBI" id="CHEBI:18420"/>
    </cofactor>
</comment>
<dbReference type="InterPro" id="IPR032828">
    <property type="entry name" value="PolyA_RNA-bd"/>
</dbReference>
<comment type="similarity">
    <text evidence="8">Belongs to the tRNA nucleotidyltransferase/poly(A) polymerase family.</text>
</comment>
<evidence type="ECO:0000313" key="12">
    <source>
        <dbReference type="Proteomes" id="UP001205890"/>
    </source>
</evidence>
<sequence length="397" mass="43037">MPEVRAILALLDRDGEQARVVGGAVRNALLGLAPGDIDIATTALPEEVTRRARAAGIRAVPTGIEHGTVTLVIAHHPFEVTTLREDVETDGRRAVVAFGRDFSHDARRRDFTMNALYARADGTVEDHIGGLADIEARRVRFIGDPETRIREDYLRILRLFRFHSHYGHGEIDRPALTAAVRLRAGLSRLSAERIRNELLKLLVTRRAAETLALVAGSGFLDRILAGVGDAAALAALAPHEAAHDPILRLAAVAVRTREDAERLHARLRLSNAEGARLALVARLLEHLHERFDGLDRARLRELAFRHGAQPVRDALTVEAARRRALPWPAALAEAAGALDEPLPASPFSGAAVMALGVPRGPRVGAVLERARTLWIAAGFPADPEAHRALLARALAEA</sequence>
<keyword evidence="5" id="KW-0479">Metal-binding</keyword>
<feature type="domain" description="tRNA nucleotidyltransferase/poly(A) polymerase RNA and SrmB- binding" evidence="10">
    <location>
        <begin position="172"/>
        <end position="224"/>
    </location>
</feature>
<evidence type="ECO:0000256" key="1">
    <source>
        <dbReference type="ARBA" id="ARBA00001946"/>
    </source>
</evidence>
<name>A0ABT1L7F0_9HYPH</name>
<evidence type="ECO:0000256" key="6">
    <source>
        <dbReference type="ARBA" id="ARBA00022741"/>
    </source>
</evidence>
<keyword evidence="3" id="KW-0819">tRNA processing</keyword>
<organism evidence="11 12">
    <name type="scientific">Alsobacter ponti</name>
    <dbReference type="NCBI Taxonomy" id="2962936"/>
    <lineage>
        <taxon>Bacteria</taxon>
        <taxon>Pseudomonadati</taxon>
        <taxon>Pseudomonadota</taxon>
        <taxon>Alphaproteobacteria</taxon>
        <taxon>Hyphomicrobiales</taxon>
        <taxon>Alsobacteraceae</taxon>
        <taxon>Alsobacter</taxon>
    </lineage>
</organism>
<dbReference type="CDD" id="cd05398">
    <property type="entry name" value="NT_ClassII-CCAase"/>
    <property type="match status" value="1"/>
</dbReference>
<dbReference type="Pfam" id="PF01743">
    <property type="entry name" value="PolyA_pol"/>
    <property type="match status" value="1"/>
</dbReference>
<evidence type="ECO:0000259" key="10">
    <source>
        <dbReference type="Pfam" id="PF12627"/>
    </source>
</evidence>
<dbReference type="InterPro" id="IPR002646">
    <property type="entry name" value="PolA_pol_head_dom"/>
</dbReference>
<keyword evidence="2 8" id="KW-0808">Transferase</keyword>
<dbReference type="PANTHER" id="PTHR46173:SF1">
    <property type="entry name" value="CCA TRNA NUCLEOTIDYLTRANSFERASE 1, MITOCHONDRIAL"/>
    <property type="match status" value="1"/>
</dbReference>
<dbReference type="Pfam" id="PF12627">
    <property type="entry name" value="PolyA_pol_RNAbd"/>
    <property type="match status" value="1"/>
</dbReference>
<evidence type="ECO:0000259" key="9">
    <source>
        <dbReference type="Pfam" id="PF01743"/>
    </source>
</evidence>
<keyword evidence="4" id="KW-0548">Nucleotidyltransferase</keyword>
<evidence type="ECO:0000256" key="3">
    <source>
        <dbReference type="ARBA" id="ARBA00022694"/>
    </source>
</evidence>
<feature type="domain" description="Poly A polymerase head" evidence="9">
    <location>
        <begin position="18"/>
        <end position="140"/>
    </location>
</feature>
<evidence type="ECO:0000256" key="2">
    <source>
        <dbReference type="ARBA" id="ARBA00022679"/>
    </source>
</evidence>
<evidence type="ECO:0000256" key="4">
    <source>
        <dbReference type="ARBA" id="ARBA00022695"/>
    </source>
</evidence>
<keyword evidence="8" id="KW-0694">RNA-binding</keyword>
<gene>
    <name evidence="11" type="ORF">NK718_00590</name>
</gene>
<dbReference type="SUPFAM" id="SSF81301">
    <property type="entry name" value="Nucleotidyltransferase"/>
    <property type="match status" value="1"/>
</dbReference>
<dbReference type="Proteomes" id="UP001205890">
    <property type="component" value="Unassembled WGS sequence"/>
</dbReference>
<comment type="caution">
    <text evidence="11">The sequence shown here is derived from an EMBL/GenBank/DDBJ whole genome shotgun (WGS) entry which is preliminary data.</text>
</comment>